<dbReference type="InterPro" id="IPR011611">
    <property type="entry name" value="PfkB_dom"/>
</dbReference>
<dbReference type="Gene3D" id="3.40.1190.20">
    <property type="match status" value="1"/>
</dbReference>
<reference evidence="4 5" key="1">
    <citation type="journal article" date="2016" name="Genome Announc.">
        <title>First Complete Genome Sequence of a Subdivision 6 Acidobacterium Strain.</title>
        <authorList>
            <person name="Huang S."/>
            <person name="Vieira S."/>
            <person name="Bunk B."/>
            <person name="Riedel T."/>
            <person name="Sproer C."/>
            <person name="Overmann J."/>
        </authorList>
    </citation>
    <scope>NUCLEOTIDE SEQUENCE [LARGE SCALE GENOMIC DNA]</scope>
    <source>
        <strain evidence="5">DSM 100886 HEG_-6_39</strain>
    </source>
</reference>
<evidence type="ECO:0000259" key="3">
    <source>
        <dbReference type="Pfam" id="PF00294"/>
    </source>
</evidence>
<gene>
    <name evidence="4" type="primary">hldE_1</name>
    <name evidence="4" type="ORF">LuPra_04927</name>
</gene>
<dbReference type="GO" id="GO:0016773">
    <property type="term" value="F:phosphotransferase activity, alcohol group as acceptor"/>
    <property type="evidence" value="ECO:0007669"/>
    <property type="project" value="InterPro"/>
</dbReference>
<name>A0A143PUA2_LUTPR</name>
<dbReference type="AlphaFoldDB" id="A0A143PUA2"/>
<sequence length="332" mass="34973">MTHAIGQARARSLIHDFSGRRVVVVGDVMLDHFLFGRVQRLSPEAPVPIVEYDHDDYRPGGAANVAMNLAALGASVSLIGVVGADDSAGGLQQLLADGSVDVTDLVTDDTRRTTRKLRIVTQRQQQVARVDFENDADINGAVADQVKAAIDARCADADIVLVSDYLKGVVTSVTMAAVVQAAAPRRIAVLVDPKIPHLDLYRGVTLVTPNQVEAETATHARIRTDSEARDAARRLRERLECASVVITRGEQGMWVLDGSTTPATEANFAATALEVSDVTGAGDTVIGTLALALAAKASLVEAAQLATLAAGVAVSRFGPVAVTRDELLARLA</sequence>
<dbReference type="PANTHER" id="PTHR46969">
    <property type="entry name" value="BIFUNCTIONAL PROTEIN HLDE"/>
    <property type="match status" value="1"/>
</dbReference>
<organism evidence="4 5">
    <name type="scientific">Luteitalea pratensis</name>
    <dbReference type="NCBI Taxonomy" id="1855912"/>
    <lineage>
        <taxon>Bacteria</taxon>
        <taxon>Pseudomonadati</taxon>
        <taxon>Acidobacteriota</taxon>
        <taxon>Vicinamibacteria</taxon>
        <taxon>Vicinamibacterales</taxon>
        <taxon>Vicinamibacteraceae</taxon>
        <taxon>Luteitalea</taxon>
    </lineage>
</organism>
<dbReference type="InterPro" id="IPR002173">
    <property type="entry name" value="Carboh/pur_kinase_PfkB_CS"/>
</dbReference>
<dbReference type="PROSITE" id="PS00583">
    <property type="entry name" value="PFKB_KINASES_1"/>
    <property type="match status" value="1"/>
</dbReference>
<keyword evidence="5" id="KW-1185">Reference proteome</keyword>
<dbReference type="CDD" id="cd01172">
    <property type="entry name" value="RfaE_like"/>
    <property type="match status" value="1"/>
</dbReference>
<keyword evidence="1" id="KW-0808">Transferase</keyword>
<proteinExistence type="predicted"/>
<dbReference type="EMBL" id="CP015136">
    <property type="protein sequence ID" value="AMY11670.1"/>
    <property type="molecule type" value="Genomic_DNA"/>
</dbReference>
<dbReference type="KEGG" id="abac:LuPra_04927"/>
<dbReference type="STRING" id="1855912.LuPra_04927"/>
<dbReference type="Pfam" id="PF00294">
    <property type="entry name" value="PfkB"/>
    <property type="match status" value="1"/>
</dbReference>
<dbReference type="RefSeq" id="WP_110173197.1">
    <property type="nucleotide sequence ID" value="NZ_CP015136.1"/>
</dbReference>
<evidence type="ECO:0000256" key="1">
    <source>
        <dbReference type="ARBA" id="ARBA00022679"/>
    </source>
</evidence>
<dbReference type="InterPro" id="IPR029056">
    <property type="entry name" value="Ribokinase-like"/>
</dbReference>
<dbReference type="InterPro" id="IPR011913">
    <property type="entry name" value="RfaE_dom_I"/>
</dbReference>
<dbReference type="GO" id="GO:0033785">
    <property type="term" value="F:heptose 7-phosphate kinase activity"/>
    <property type="evidence" value="ECO:0007669"/>
    <property type="project" value="TreeGrafter"/>
</dbReference>
<evidence type="ECO:0000313" key="4">
    <source>
        <dbReference type="EMBL" id="AMY11670.1"/>
    </source>
</evidence>
<evidence type="ECO:0000313" key="5">
    <source>
        <dbReference type="Proteomes" id="UP000076079"/>
    </source>
</evidence>
<dbReference type="GO" id="GO:0033786">
    <property type="term" value="F:heptose-1-phosphate adenylyltransferase activity"/>
    <property type="evidence" value="ECO:0007669"/>
    <property type="project" value="TreeGrafter"/>
</dbReference>
<dbReference type="GO" id="GO:0005829">
    <property type="term" value="C:cytosol"/>
    <property type="evidence" value="ECO:0007669"/>
    <property type="project" value="TreeGrafter"/>
</dbReference>
<reference evidence="5" key="2">
    <citation type="submission" date="2016-04" db="EMBL/GenBank/DDBJ databases">
        <title>First Complete Genome Sequence of a Subdivision 6 Acidobacterium.</title>
        <authorList>
            <person name="Huang S."/>
            <person name="Vieira S."/>
            <person name="Bunk B."/>
            <person name="Riedel T."/>
            <person name="Sproeer C."/>
            <person name="Overmann J."/>
        </authorList>
    </citation>
    <scope>NUCLEOTIDE SEQUENCE [LARGE SCALE GENOMIC DNA]</scope>
    <source>
        <strain evidence="5">DSM 100886 HEG_-6_39</strain>
    </source>
</reference>
<evidence type="ECO:0000256" key="2">
    <source>
        <dbReference type="ARBA" id="ARBA00022777"/>
    </source>
</evidence>
<protein>
    <submittedName>
        <fullName evidence="4">Bifunctional protein HldE</fullName>
    </submittedName>
</protein>
<feature type="domain" description="Carbohydrate kinase PfkB" evidence="3">
    <location>
        <begin position="21"/>
        <end position="320"/>
    </location>
</feature>
<dbReference type="OrthoDB" id="9802794at2"/>
<keyword evidence="2" id="KW-0418">Kinase</keyword>
<accession>A0A143PUA2</accession>
<dbReference type="PANTHER" id="PTHR46969:SF1">
    <property type="entry name" value="BIFUNCTIONAL PROTEIN HLDE"/>
    <property type="match status" value="1"/>
</dbReference>
<dbReference type="PATRIC" id="fig|1813736.3.peg.5182"/>
<dbReference type="Proteomes" id="UP000076079">
    <property type="component" value="Chromosome"/>
</dbReference>
<dbReference type="SUPFAM" id="SSF53613">
    <property type="entry name" value="Ribokinase-like"/>
    <property type="match status" value="1"/>
</dbReference>